<dbReference type="GO" id="GO:0008270">
    <property type="term" value="F:zinc ion binding"/>
    <property type="evidence" value="ECO:0007669"/>
    <property type="project" value="InterPro"/>
</dbReference>
<dbReference type="CDD" id="cd09600">
    <property type="entry name" value="M1_APN"/>
    <property type="match status" value="1"/>
</dbReference>
<organism evidence="13 14">
    <name type="scientific">Octadecabacter temperatus</name>
    <dbReference type="NCBI Taxonomy" id="1458307"/>
    <lineage>
        <taxon>Bacteria</taxon>
        <taxon>Pseudomonadati</taxon>
        <taxon>Pseudomonadota</taxon>
        <taxon>Alphaproteobacteria</taxon>
        <taxon>Rhodobacterales</taxon>
        <taxon>Roseobacteraceae</taxon>
        <taxon>Octadecabacter</taxon>
    </lineage>
</organism>
<keyword evidence="14" id="KW-1185">Reference proteome</keyword>
<dbReference type="NCBIfam" id="TIGR02414">
    <property type="entry name" value="pepN_proteo"/>
    <property type="match status" value="1"/>
</dbReference>
<dbReference type="Pfam" id="PF17432">
    <property type="entry name" value="DUF3458_C"/>
    <property type="match status" value="1"/>
</dbReference>
<reference evidence="13 14" key="1">
    <citation type="journal article" date="2015" name="Genome Announc.">
        <title>Closed Genome Sequence of Octadecabacter temperatus SB1, the First Mesophilic Species of the Genus Octadecabacter.</title>
        <authorList>
            <person name="Voget S."/>
            <person name="Billerbeck S."/>
            <person name="Simon M."/>
            <person name="Daniel R."/>
        </authorList>
    </citation>
    <scope>NUCLEOTIDE SEQUENCE [LARGE SCALE GENOMIC DNA]</scope>
    <source>
        <strain evidence="13 14">SB1</strain>
    </source>
</reference>
<sequence>MTDAAPQTIYLKDYRPFAYIVDDVHLTFKLADTATRVISRTSFRPNTDFPGEFFLHGQDIKLISAKVDGVEVSPKVTSEGLTCDVPDKPFVWEAEVEISPSTNTALEGLYMSGGMYCTQCEAEGFRKITFYPDRPDVMSVFTVRVEGDYPVLLSNGNPVASGNGWAEWHDPWPKPAYLFALVAGNLVAHPSSFTTMSGKDVDLNIYVRPGSDEDKCAFGMEALKRSMKWDEDVYGREYDLDIFNIVAVDDFNMGAMENKGLNVFNSSCVLASPETSTDANFERIEAIIAHEYFHNWTGNRITCRDWFQLCLKEGLTVFRDQQYTGDQGSHAVKRIEDAITLRSRQFREDGGPLAHPVRPESFIEINNFYTITVYEKGAEIIGMLKRLVGDTEYYNALDLYFKRHDGDAATIEDWLQVFEDSTGRDLTQFKRWYSQAGTPRVTVTDDFRDGSYTLNFAQETPPTPGQDEKHAQVIPLAVGLLSENGDEVVPTTVLEMTESTQSFTFDGLATKPVPSILRDFSAPVILQRQQTSAERAFLMAHDTDPFNKWDAGDALAMDVLKQIVTKDAAPDAAYLDGVAAIMRDDSLDPAFRSLAVSQPSESEVAQALHDAGTTPDPLAIYHASEALKLAVAQHMQDILPLIMAQYTVDGPYSPDAKSAGKRSLARAALGMLTRLDGGAAAAKTFAEADNMTMQLAGLAGLRMIGKGEDQSQAFRKQWRDDRLVMDKWFGLTVSLAAPENAAQTAIMMTQEPDFDMKNPNRFRAVFGALAGNSAGFHDASGASYTLLGEWLAKLDAINPQTTARMTAAFETWPRYDADRQAKMRAALETLGATSGLSRDTGEMVGRMLGNQTS</sequence>
<accession>A0A0K0Y434</accession>
<dbReference type="GO" id="GO:0006508">
    <property type="term" value="P:proteolysis"/>
    <property type="evidence" value="ECO:0007669"/>
    <property type="project" value="UniProtKB-UniRule"/>
</dbReference>
<dbReference type="Pfam" id="PF11940">
    <property type="entry name" value="DUF3458"/>
    <property type="match status" value="1"/>
</dbReference>
<keyword evidence="6 13" id="KW-0031">Aminopeptidase</keyword>
<dbReference type="Pfam" id="PF01433">
    <property type="entry name" value="Peptidase_M1"/>
    <property type="match status" value="1"/>
</dbReference>
<evidence type="ECO:0000256" key="2">
    <source>
        <dbReference type="ARBA" id="ARBA00001947"/>
    </source>
</evidence>
<keyword evidence="9 13" id="KW-0378">Hydrolase</keyword>
<dbReference type="PANTHER" id="PTHR46322">
    <property type="entry name" value="PUROMYCIN-SENSITIVE AMINOPEPTIDASE"/>
    <property type="match status" value="1"/>
</dbReference>
<dbReference type="AlphaFoldDB" id="A0A0K0Y434"/>
<keyword evidence="10" id="KW-0862">Zinc</keyword>
<evidence type="ECO:0000313" key="14">
    <source>
        <dbReference type="Proteomes" id="UP000067444"/>
    </source>
</evidence>
<dbReference type="KEGG" id="otm:OSB_11390"/>
<evidence type="ECO:0000256" key="12">
    <source>
        <dbReference type="NCBIfam" id="TIGR02414"/>
    </source>
</evidence>
<evidence type="ECO:0000256" key="4">
    <source>
        <dbReference type="ARBA" id="ARBA00012564"/>
    </source>
</evidence>
<dbReference type="SUPFAM" id="SSF63737">
    <property type="entry name" value="Leukotriene A4 hydrolase N-terminal domain"/>
    <property type="match status" value="1"/>
</dbReference>
<evidence type="ECO:0000256" key="7">
    <source>
        <dbReference type="ARBA" id="ARBA00022670"/>
    </source>
</evidence>
<comment type="catalytic activity">
    <reaction evidence="1">
        <text>Release of an N-terminal amino acid, Xaa-|-Yaa- from a peptide, amide or arylamide. Xaa is preferably Ala, but may be most amino acids including Pro (slow action). When a terminal hydrophobic residue is followed by a prolyl residue, the two may be released as an intact Xaa-Pro dipeptide.</text>
        <dbReference type="EC" id="3.4.11.2"/>
    </reaction>
</comment>
<dbReference type="InterPro" id="IPR042097">
    <property type="entry name" value="Aminopeptidase_N-like_N_sf"/>
</dbReference>
<dbReference type="SUPFAM" id="SSF55486">
    <property type="entry name" value="Metalloproteases ('zincins'), catalytic domain"/>
    <property type="match status" value="1"/>
</dbReference>
<evidence type="ECO:0000256" key="1">
    <source>
        <dbReference type="ARBA" id="ARBA00000098"/>
    </source>
</evidence>
<dbReference type="Gene3D" id="1.25.50.10">
    <property type="entry name" value="Peptidase M1, alanyl aminopeptidase, C-terminal domain"/>
    <property type="match status" value="1"/>
</dbReference>
<dbReference type="InterPro" id="IPR037144">
    <property type="entry name" value="Peptidase_M1_pepN_C_sf"/>
</dbReference>
<dbReference type="PRINTS" id="PR00756">
    <property type="entry name" value="ALADIPTASE"/>
</dbReference>
<dbReference type="InterPro" id="IPR001930">
    <property type="entry name" value="Peptidase_M1"/>
</dbReference>
<dbReference type="Gene3D" id="3.30.2010.30">
    <property type="match status" value="1"/>
</dbReference>
<name>A0A0K0Y434_9RHOB</name>
<keyword evidence="7" id="KW-0645">Protease</keyword>
<dbReference type="PANTHER" id="PTHR46322:SF1">
    <property type="entry name" value="PUROMYCIN-SENSITIVE AMINOPEPTIDASE"/>
    <property type="match status" value="1"/>
</dbReference>
<dbReference type="Gene3D" id="1.10.390.10">
    <property type="entry name" value="Neutral Protease Domain 2"/>
    <property type="match status" value="1"/>
</dbReference>
<evidence type="ECO:0000313" key="13">
    <source>
        <dbReference type="EMBL" id="AKS45695.1"/>
    </source>
</evidence>
<dbReference type="STRING" id="1458307.OSB_11390"/>
<dbReference type="InterPro" id="IPR027268">
    <property type="entry name" value="Peptidase_M4/M1_CTD_sf"/>
</dbReference>
<comment type="cofactor">
    <cofactor evidence="2">
        <name>Zn(2+)</name>
        <dbReference type="ChEBI" id="CHEBI:29105"/>
    </cofactor>
</comment>
<evidence type="ECO:0000256" key="3">
    <source>
        <dbReference type="ARBA" id="ARBA00010136"/>
    </source>
</evidence>
<comment type="similarity">
    <text evidence="3">Belongs to the peptidase M1 family.</text>
</comment>
<keyword evidence="8" id="KW-0479">Metal-binding</keyword>
<dbReference type="OrthoDB" id="100605at2"/>
<dbReference type="GO" id="GO:0008237">
    <property type="term" value="F:metallopeptidase activity"/>
    <property type="evidence" value="ECO:0007669"/>
    <property type="project" value="UniProtKB-UniRule"/>
</dbReference>
<evidence type="ECO:0000256" key="9">
    <source>
        <dbReference type="ARBA" id="ARBA00022801"/>
    </source>
</evidence>
<gene>
    <name evidence="13" type="primary">pepN</name>
    <name evidence="13" type="ORF">OSB_11390</name>
</gene>
<proteinExistence type="inferred from homology"/>
<evidence type="ECO:0000256" key="5">
    <source>
        <dbReference type="ARBA" id="ARBA00015611"/>
    </source>
</evidence>
<dbReference type="InterPro" id="IPR045357">
    <property type="entry name" value="Aminopeptidase_N-like_N"/>
</dbReference>
<evidence type="ECO:0000256" key="10">
    <source>
        <dbReference type="ARBA" id="ARBA00022833"/>
    </source>
</evidence>
<evidence type="ECO:0000256" key="11">
    <source>
        <dbReference type="ARBA" id="ARBA00023049"/>
    </source>
</evidence>
<dbReference type="InterPro" id="IPR014782">
    <property type="entry name" value="Peptidase_M1_dom"/>
</dbReference>
<dbReference type="GO" id="GO:0016285">
    <property type="term" value="F:alanyl aminopeptidase activity"/>
    <property type="evidence" value="ECO:0007669"/>
    <property type="project" value="UniProtKB-EC"/>
</dbReference>
<protein>
    <recommendedName>
        <fullName evidence="5 12">Aminopeptidase N</fullName>
        <ecNumber evidence="4 12">3.4.11.2</ecNumber>
    </recommendedName>
</protein>
<keyword evidence="11" id="KW-0482">Metalloprotease</keyword>
<dbReference type="EC" id="3.4.11.2" evidence="4 12"/>
<dbReference type="RefSeq" id="WP_049834060.1">
    <property type="nucleotide sequence ID" value="NZ_CP012160.1"/>
</dbReference>
<dbReference type="InterPro" id="IPR038438">
    <property type="entry name" value="PepN_Ig-like_sf"/>
</dbReference>
<dbReference type="Gene3D" id="2.60.40.1840">
    <property type="match status" value="1"/>
</dbReference>
<dbReference type="InterPro" id="IPR024601">
    <property type="entry name" value="Peptidase_M1_pepN_C"/>
</dbReference>
<dbReference type="FunFam" id="3.30.2010.30:FF:000002">
    <property type="entry name" value="Putative aminopeptidase N"/>
    <property type="match status" value="1"/>
</dbReference>
<dbReference type="Gene3D" id="2.60.40.1730">
    <property type="entry name" value="tricorn interacting facor f3 domain"/>
    <property type="match status" value="1"/>
</dbReference>
<dbReference type="EMBL" id="CP012160">
    <property type="protein sequence ID" value="AKS45695.1"/>
    <property type="molecule type" value="Genomic_DNA"/>
</dbReference>
<dbReference type="InterPro" id="IPR035414">
    <property type="entry name" value="Peptidase_M1_pepN_Ig-like"/>
</dbReference>
<dbReference type="PATRIC" id="fig|1458307.3.peg.1154"/>
<dbReference type="InterPro" id="IPR012779">
    <property type="entry name" value="Peptidase_M1_pepN"/>
</dbReference>
<evidence type="ECO:0000256" key="6">
    <source>
        <dbReference type="ARBA" id="ARBA00022438"/>
    </source>
</evidence>
<dbReference type="Proteomes" id="UP000067444">
    <property type="component" value="Chromosome"/>
</dbReference>
<dbReference type="Pfam" id="PF17900">
    <property type="entry name" value="Peptidase_M1_N"/>
    <property type="match status" value="1"/>
</dbReference>
<evidence type="ECO:0000256" key="8">
    <source>
        <dbReference type="ARBA" id="ARBA00022723"/>
    </source>
</evidence>